<organism evidence="1 2">
    <name type="scientific">Lasiosphaeris hirsuta</name>
    <dbReference type="NCBI Taxonomy" id="260670"/>
    <lineage>
        <taxon>Eukaryota</taxon>
        <taxon>Fungi</taxon>
        <taxon>Dikarya</taxon>
        <taxon>Ascomycota</taxon>
        <taxon>Pezizomycotina</taxon>
        <taxon>Sordariomycetes</taxon>
        <taxon>Sordariomycetidae</taxon>
        <taxon>Sordariales</taxon>
        <taxon>Lasiosphaeriaceae</taxon>
        <taxon>Lasiosphaeris</taxon>
    </lineage>
</organism>
<dbReference type="EMBL" id="JAUKUA010000006">
    <property type="protein sequence ID" value="KAK0708002.1"/>
    <property type="molecule type" value="Genomic_DNA"/>
</dbReference>
<dbReference type="Gene3D" id="3.30.900.10">
    <property type="entry name" value="HORMA domain"/>
    <property type="match status" value="1"/>
</dbReference>
<evidence type="ECO:0000313" key="1">
    <source>
        <dbReference type="EMBL" id="KAK0708002.1"/>
    </source>
</evidence>
<comment type="caution">
    <text evidence="1">The sequence shown here is derived from an EMBL/GenBank/DDBJ whole genome shotgun (WGS) entry which is preliminary data.</text>
</comment>
<dbReference type="Proteomes" id="UP001172102">
    <property type="component" value="Unassembled WGS sequence"/>
</dbReference>
<sequence>MSKQQAAPSQGRPQSPEHDFALCKVVFGAVLSQILYARHGFESSFFQILPLEQLASRSFEDIVSSGSPIDSHERELISDQGSTVFLRADLRDYEISTFLGILTTDIFPLLEKQQLVKFRISFLQSETWGGDCLLEHFTLMFEYDPNGQCGIDVWRAGVGDQYIPNSTSTLWNLGDYLGRLLPLKTPPYFTLAFHASETPEDPSVGVWKFSRHDFEDANLQLQQREGYAFARVVCLKFVFFSNTPFLCTDPKWNRTARPQIANCYFSQPNGTSLRS</sequence>
<accession>A0AA40A2A8</accession>
<gene>
    <name evidence="1" type="ORF">B0H67DRAFT_325938</name>
</gene>
<dbReference type="AlphaFoldDB" id="A0AA40A2A8"/>
<dbReference type="InterPro" id="IPR036570">
    <property type="entry name" value="HORMA_dom_sf"/>
</dbReference>
<proteinExistence type="predicted"/>
<evidence type="ECO:0008006" key="3">
    <source>
        <dbReference type="Google" id="ProtNLM"/>
    </source>
</evidence>
<name>A0AA40A2A8_9PEZI</name>
<keyword evidence="2" id="KW-1185">Reference proteome</keyword>
<protein>
    <recommendedName>
        <fullName evidence="3">HORMA domain-containing protein</fullName>
    </recommendedName>
</protein>
<evidence type="ECO:0000313" key="2">
    <source>
        <dbReference type="Proteomes" id="UP001172102"/>
    </source>
</evidence>
<reference evidence="1" key="1">
    <citation type="submission" date="2023-06" db="EMBL/GenBank/DDBJ databases">
        <title>Genome-scale phylogeny and comparative genomics of the fungal order Sordariales.</title>
        <authorList>
            <consortium name="Lawrence Berkeley National Laboratory"/>
            <person name="Hensen N."/>
            <person name="Bonometti L."/>
            <person name="Westerberg I."/>
            <person name="Brannstrom I.O."/>
            <person name="Guillou S."/>
            <person name="Cros-Aarteil S."/>
            <person name="Calhoun S."/>
            <person name="Haridas S."/>
            <person name="Kuo A."/>
            <person name="Mondo S."/>
            <person name="Pangilinan J."/>
            <person name="Riley R."/>
            <person name="Labutti K."/>
            <person name="Andreopoulos B."/>
            <person name="Lipzen A."/>
            <person name="Chen C."/>
            <person name="Yanf M."/>
            <person name="Daum C."/>
            <person name="Ng V."/>
            <person name="Clum A."/>
            <person name="Steindorff A."/>
            <person name="Ohm R."/>
            <person name="Martin F."/>
            <person name="Silar P."/>
            <person name="Natvig D."/>
            <person name="Lalanne C."/>
            <person name="Gautier V."/>
            <person name="Ament-Velasquez S.L."/>
            <person name="Kruys A."/>
            <person name="Hutchinson M.I."/>
            <person name="Powell A.J."/>
            <person name="Barry K."/>
            <person name="Miller A.N."/>
            <person name="Grigoriev I.V."/>
            <person name="Debuchy R."/>
            <person name="Gladieux P."/>
            <person name="Thoren M.H."/>
            <person name="Johannesson H."/>
        </authorList>
    </citation>
    <scope>NUCLEOTIDE SEQUENCE</scope>
    <source>
        <strain evidence="1">SMH4607-1</strain>
    </source>
</reference>